<dbReference type="PANTHER" id="PTHR43000">
    <property type="entry name" value="DTDP-D-GLUCOSE 4,6-DEHYDRATASE-RELATED"/>
    <property type="match status" value="1"/>
</dbReference>
<dbReference type="Gene3D" id="3.40.50.720">
    <property type="entry name" value="NAD(P)-binding Rossmann-like Domain"/>
    <property type="match status" value="1"/>
</dbReference>
<evidence type="ECO:0000313" key="3">
    <source>
        <dbReference type="EMBL" id="XCJ17684.1"/>
    </source>
</evidence>
<dbReference type="EMBL" id="CP159510">
    <property type="protein sequence ID" value="XCJ17684.1"/>
    <property type="molecule type" value="Genomic_DNA"/>
</dbReference>
<reference evidence="3" key="1">
    <citation type="submission" date="2024-06" db="EMBL/GenBank/DDBJ databases">
        <authorList>
            <person name="Fan A."/>
            <person name="Zhang F.Y."/>
            <person name="Zhang L."/>
        </authorList>
    </citation>
    <scope>NUCLEOTIDE SEQUENCE</scope>
    <source>
        <strain evidence="3">Y61</strain>
    </source>
</reference>
<dbReference type="PRINTS" id="PR01713">
    <property type="entry name" value="NUCEPIMERASE"/>
</dbReference>
<name>A0AAU8IGY0_9BACL</name>
<comment type="similarity">
    <text evidence="1">Belongs to the NAD(P)-dependent epimerase/dehydratase family.</text>
</comment>
<gene>
    <name evidence="3" type="ORF">ABNN70_04135</name>
</gene>
<proteinExistence type="inferred from homology"/>
<sequence length="315" mass="35038">MNILVTGAAGFIGSHLCEKLVENEQVHVTGVDTFIGPTPPSLKKANLTRLENHPRFTLLHENLLTADLERLLDHVDIVYHLAGMPGVRSSWGKDFDPYVTNNIQVTQRLLEAAKNQPLQKFIYASTSSVYGDKQGKVAEDTSLTPLSPYGLTKLAGEHLCYVYRKSFAVPVITVRFFTVYGPRQRPDMAFHRFIRQILTDDTITLYGDGHQSRDFTYIDDCIAGLSAMVDKDGLIGKTINIGGKERATINETLAIIEQLTGKKAAIEYLPALRGEPKHTWADISNAQTLLDYDPRVALREGLACEIAYIRSAYAL</sequence>
<dbReference type="AlphaFoldDB" id="A0AAU8IGY0"/>
<feature type="domain" description="NAD-dependent epimerase/dehydratase" evidence="2">
    <location>
        <begin position="3"/>
        <end position="242"/>
    </location>
</feature>
<accession>A0AAU8IGY0</accession>
<dbReference type="InterPro" id="IPR036291">
    <property type="entry name" value="NAD(P)-bd_dom_sf"/>
</dbReference>
<evidence type="ECO:0000259" key="2">
    <source>
        <dbReference type="Pfam" id="PF01370"/>
    </source>
</evidence>
<protein>
    <submittedName>
        <fullName evidence="3">NAD-dependent epimerase/dehydratase family protein</fullName>
    </submittedName>
</protein>
<dbReference type="SUPFAM" id="SSF51735">
    <property type="entry name" value="NAD(P)-binding Rossmann-fold domains"/>
    <property type="match status" value="1"/>
</dbReference>
<organism evidence="3">
    <name type="scientific">Sporolactobacillus sp. Y61</name>
    <dbReference type="NCBI Taxonomy" id="3160863"/>
    <lineage>
        <taxon>Bacteria</taxon>
        <taxon>Bacillati</taxon>
        <taxon>Bacillota</taxon>
        <taxon>Bacilli</taxon>
        <taxon>Bacillales</taxon>
        <taxon>Sporolactobacillaceae</taxon>
        <taxon>Sporolactobacillus</taxon>
    </lineage>
</organism>
<evidence type="ECO:0000256" key="1">
    <source>
        <dbReference type="ARBA" id="ARBA00007637"/>
    </source>
</evidence>
<dbReference type="RefSeq" id="WP_353948820.1">
    <property type="nucleotide sequence ID" value="NZ_CP159510.1"/>
</dbReference>
<dbReference type="InterPro" id="IPR001509">
    <property type="entry name" value="Epimerase_deHydtase"/>
</dbReference>
<dbReference type="Pfam" id="PF01370">
    <property type="entry name" value="Epimerase"/>
    <property type="match status" value="1"/>
</dbReference>